<dbReference type="PANTHER" id="PTHR33607">
    <property type="entry name" value="ENDONUCLEASE-1"/>
    <property type="match status" value="1"/>
</dbReference>
<dbReference type="InterPro" id="IPR007346">
    <property type="entry name" value="Endonuclease-I"/>
</dbReference>
<feature type="domain" description="Secretion system C-terminal sorting" evidence="6">
    <location>
        <begin position="587"/>
        <end position="653"/>
    </location>
</feature>
<sequence length="654" mass="72397">MRCNLLFILLFFIGFQSFSQIVINELDCDTPGIDDQEFLELKSDTPNFDLDGYVVVFFNGSNSGNNSSYFTVDLDGYTTDENGLLLIGSDSVTPFPQLLIAANTIQNGPDAVAIYLGSDFDFPEETVATIDNLIDVLLYDTSDADDDDMIAIFSAHPNFTDIQQINEGPGNNTNSIQRNNDGTYTSTTPTPRALNDGSGIIFNSIAISTDAEQYQEDNTITITFTAQINVTADATFSFSMDNGGFNAADFTGNTTVTIPNGQNTVSTIISLIDDGVDEGDEEPLIKFVNLPSPYIPFNNYIKLRVIDNDFTQANFGTPLNSTFGNVASTQPNGYYDSLDNLSDANLKQALQDIISDPAVVRAQTYTDVIDILKEADQNPENSNEVWLVYKEQGRAKLDYQLSSVSTGKWNREHTFPRSRAGYYSIEEDEVADGKDIFWTTKADSLRHGNSDAHALRAADGPENSSRGNQFYGEYTGPTGTLGGFKGDVARGVFYLAIRYNGLDIVNGYPDGNVGQFGDLQTLLEWHRNDPPDDFEMNRNNIIYTWQYNRNPFIDQPDLVEYLWGDNLGEAWVQPLSIDENMLESIVVYPNPTSGRVYIKGLNNSANATVYSMDGRALFTKTIANSYLDLNLSSGMYLLQITSEDKTTIKKIMVD</sequence>
<comment type="similarity">
    <text evidence="1">Belongs to the EndA/NucM nuclease family.</text>
</comment>
<evidence type="ECO:0000256" key="2">
    <source>
        <dbReference type="ARBA" id="ARBA00022722"/>
    </source>
</evidence>
<evidence type="ECO:0000259" key="6">
    <source>
        <dbReference type="Pfam" id="PF18962"/>
    </source>
</evidence>
<name>A0A5D0QTE9_9FLAO</name>
<dbReference type="SUPFAM" id="SSF54060">
    <property type="entry name" value="His-Me finger endonucleases"/>
    <property type="match status" value="1"/>
</dbReference>
<dbReference type="EMBL" id="VSKL01000005">
    <property type="protein sequence ID" value="TYB71991.1"/>
    <property type="molecule type" value="Genomic_DNA"/>
</dbReference>
<protein>
    <submittedName>
        <fullName evidence="7">T9SS type A sorting domain-containing protein</fullName>
    </submittedName>
</protein>
<dbReference type="GO" id="GO:0004518">
    <property type="term" value="F:nuclease activity"/>
    <property type="evidence" value="ECO:0007669"/>
    <property type="project" value="UniProtKB-KW"/>
</dbReference>
<dbReference type="Gene3D" id="2.60.40.2030">
    <property type="match status" value="1"/>
</dbReference>
<keyword evidence="4" id="KW-0378">Hydrolase</keyword>
<dbReference type="Proteomes" id="UP000324358">
    <property type="component" value="Unassembled WGS sequence"/>
</dbReference>
<evidence type="ECO:0000256" key="5">
    <source>
        <dbReference type="SAM" id="MobiDB-lite"/>
    </source>
</evidence>
<keyword evidence="8" id="KW-1185">Reference proteome</keyword>
<dbReference type="InterPro" id="IPR026444">
    <property type="entry name" value="Secre_tail"/>
</dbReference>
<gene>
    <name evidence="7" type="ORF">ES675_12555</name>
</gene>
<evidence type="ECO:0000256" key="1">
    <source>
        <dbReference type="ARBA" id="ARBA00006429"/>
    </source>
</evidence>
<dbReference type="InterPro" id="IPR044925">
    <property type="entry name" value="His-Me_finger_sf"/>
</dbReference>
<reference evidence="7 8" key="1">
    <citation type="submission" date="2019-08" db="EMBL/GenBank/DDBJ databases">
        <title>Genomes of Antarctic Bizionia species.</title>
        <authorList>
            <person name="Bowman J.P."/>
        </authorList>
    </citation>
    <scope>NUCLEOTIDE SEQUENCE [LARGE SCALE GENOMIC DNA]</scope>
    <source>
        <strain evidence="7 8">APA-1</strain>
    </source>
</reference>
<keyword evidence="2" id="KW-0540">Nuclease</keyword>
<dbReference type="InterPro" id="IPR038081">
    <property type="entry name" value="CalX-like_sf"/>
</dbReference>
<evidence type="ECO:0000256" key="4">
    <source>
        <dbReference type="ARBA" id="ARBA00022801"/>
    </source>
</evidence>
<dbReference type="PANTHER" id="PTHR33607:SF2">
    <property type="entry name" value="ENDONUCLEASE-1"/>
    <property type="match status" value="1"/>
</dbReference>
<feature type="region of interest" description="Disordered" evidence="5">
    <location>
        <begin position="167"/>
        <end position="189"/>
    </location>
</feature>
<dbReference type="GO" id="GO:0016787">
    <property type="term" value="F:hydrolase activity"/>
    <property type="evidence" value="ECO:0007669"/>
    <property type="project" value="UniProtKB-KW"/>
</dbReference>
<evidence type="ECO:0000313" key="8">
    <source>
        <dbReference type="Proteomes" id="UP000324358"/>
    </source>
</evidence>
<keyword evidence="3" id="KW-0732">Signal</keyword>
<dbReference type="AlphaFoldDB" id="A0A5D0QTE9"/>
<dbReference type="Pfam" id="PF18962">
    <property type="entry name" value="Por_Secre_tail"/>
    <property type="match status" value="1"/>
</dbReference>
<dbReference type="RefSeq" id="WP_066253114.1">
    <property type="nucleotide sequence ID" value="NZ_VSKL01000005.1"/>
</dbReference>
<dbReference type="OrthoDB" id="5485925at2"/>
<evidence type="ECO:0000313" key="7">
    <source>
        <dbReference type="EMBL" id="TYB71991.1"/>
    </source>
</evidence>
<dbReference type="Pfam" id="PF04231">
    <property type="entry name" value="Endonuclease_1"/>
    <property type="match status" value="2"/>
</dbReference>
<organism evidence="7 8">
    <name type="scientific">Bizionia algoritergicola</name>
    <dbReference type="NCBI Taxonomy" id="291187"/>
    <lineage>
        <taxon>Bacteria</taxon>
        <taxon>Pseudomonadati</taxon>
        <taxon>Bacteroidota</taxon>
        <taxon>Flavobacteriia</taxon>
        <taxon>Flavobacteriales</taxon>
        <taxon>Flavobacteriaceae</taxon>
        <taxon>Bizionia</taxon>
    </lineage>
</organism>
<comment type="caution">
    <text evidence="7">The sequence shown here is derived from an EMBL/GenBank/DDBJ whole genome shotgun (WGS) entry which is preliminary data.</text>
</comment>
<proteinExistence type="inferred from homology"/>
<evidence type="ECO:0000256" key="3">
    <source>
        <dbReference type="ARBA" id="ARBA00022729"/>
    </source>
</evidence>
<dbReference type="SUPFAM" id="SSF141072">
    <property type="entry name" value="CalX-like"/>
    <property type="match status" value="1"/>
</dbReference>
<accession>A0A5D0QTE9</accession>
<dbReference type="NCBIfam" id="TIGR04183">
    <property type="entry name" value="Por_Secre_tail"/>
    <property type="match status" value="1"/>
</dbReference>